<evidence type="ECO:0000256" key="1">
    <source>
        <dbReference type="SAM" id="MobiDB-lite"/>
    </source>
</evidence>
<comment type="caution">
    <text evidence="2">The sequence shown here is derived from an EMBL/GenBank/DDBJ whole genome shotgun (WGS) entry which is preliminary data.</text>
</comment>
<feature type="compositionally biased region" description="Basic and acidic residues" evidence="1">
    <location>
        <begin position="1"/>
        <end position="10"/>
    </location>
</feature>
<evidence type="ECO:0000313" key="3">
    <source>
        <dbReference type="Proteomes" id="UP000483820"/>
    </source>
</evidence>
<dbReference type="Proteomes" id="UP000483820">
    <property type="component" value="Chromosome IV"/>
</dbReference>
<dbReference type="KEGG" id="crq:GCK72_011961"/>
<dbReference type="InterPro" id="IPR053315">
    <property type="entry name" value="Peptidase_C14A"/>
</dbReference>
<accession>A0A6A5GLM2</accession>
<protein>
    <recommendedName>
        <fullName evidence="4">SPK domain-containing protein</fullName>
    </recommendedName>
</protein>
<feature type="region of interest" description="Disordered" evidence="1">
    <location>
        <begin position="36"/>
        <end position="55"/>
    </location>
</feature>
<dbReference type="EMBL" id="WUAV01000004">
    <property type="protein sequence ID" value="KAF1755511.1"/>
    <property type="molecule type" value="Genomic_DNA"/>
</dbReference>
<evidence type="ECO:0000313" key="2">
    <source>
        <dbReference type="EMBL" id="KAF1755511.1"/>
    </source>
</evidence>
<feature type="region of interest" description="Disordered" evidence="1">
    <location>
        <begin position="1"/>
        <end position="20"/>
    </location>
</feature>
<dbReference type="RefSeq" id="XP_003098873.2">
    <property type="nucleotide sequence ID" value="XM_003098825.2"/>
</dbReference>
<sequence length="193" mass="22608">MESLDARPSEENGAESVIQEEYLIEDDDEDLIIMDEQNENQRNRVKEEDEEESTLDEPNISLTCLLKTLWNFVYTLDSPLLAKLRTNIEKEILLLKYTDKQITIKTLDMAMKAALYMMTKKPTHEIEGETWGLKEVLKMFRSITSKFARQSKHLEDLEKQVREEIRKSTVREKKVMMIQVRTAIETALKILVP</sequence>
<name>A0A6A5GLM2_CAERE</name>
<dbReference type="PANTHER" id="PTHR23362">
    <property type="entry name" value="L-PLASTIN-RELATED"/>
    <property type="match status" value="1"/>
</dbReference>
<dbReference type="CTD" id="9816642"/>
<dbReference type="PANTHER" id="PTHR23362:SF8">
    <property type="entry name" value="SPK DOMAIN-CONTAINING PROTEIN"/>
    <property type="match status" value="1"/>
</dbReference>
<evidence type="ECO:0008006" key="4">
    <source>
        <dbReference type="Google" id="ProtNLM"/>
    </source>
</evidence>
<proteinExistence type="predicted"/>
<reference evidence="2 3" key="1">
    <citation type="submission" date="2019-12" db="EMBL/GenBank/DDBJ databases">
        <title>Chromosome-level assembly of the Caenorhabditis remanei genome.</title>
        <authorList>
            <person name="Teterina A.A."/>
            <person name="Willis J.H."/>
            <person name="Phillips P.C."/>
        </authorList>
    </citation>
    <scope>NUCLEOTIDE SEQUENCE [LARGE SCALE GENOMIC DNA]</scope>
    <source>
        <strain evidence="2 3">PX506</strain>
        <tissue evidence="2">Whole organism</tissue>
    </source>
</reference>
<organism evidence="2 3">
    <name type="scientific">Caenorhabditis remanei</name>
    <name type="common">Caenorhabditis vulgaris</name>
    <dbReference type="NCBI Taxonomy" id="31234"/>
    <lineage>
        <taxon>Eukaryota</taxon>
        <taxon>Metazoa</taxon>
        <taxon>Ecdysozoa</taxon>
        <taxon>Nematoda</taxon>
        <taxon>Chromadorea</taxon>
        <taxon>Rhabditida</taxon>
        <taxon>Rhabditina</taxon>
        <taxon>Rhabditomorpha</taxon>
        <taxon>Rhabditoidea</taxon>
        <taxon>Rhabditidae</taxon>
        <taxon>Peloderinae</taxon>
        <taxon>Caenorhabditis</taxon>
    </lineage>
</organism>
<dbReference type="GeneID" id="9816642"/>
<gene>
    <name evidence="2" type="ORF">GCK72_011961</name>
</gene>
<dbReference type="AlphaFoldDB" id="A0A6A5GLM2"/>